<sequence length="636" mass="72652">SVGTAMSSDEETDVQPGSKKRRIPRACDSCRKKKSDSAVKPGNICSNCIAFNIECLHTMPIKKRGPQKKYVEDLEQRVNKLETLLRKFNPSVDITNEISNNGSESPNPTDASSYVSPLSVLPTVSSATSPSDVESDEENELPKDSHDSTDFMHLTITEQLQNLQVHTTTESKRFFGKSSGFMLVSNALNLKEQHIDMEQATARIRSARREKFWRLEPWEMNSFYADEHVNFQFPDFDLVASLIGLYFKHINTSIPILHRPTFEKSVFEGLHLRNHFFGATLLLVCSLGSRYSDDPRTIPEGCQDRLAAGYHWFDQISWLRKSLFVPPSLYEVQMYALAAVYMLCTSSPQATWTLLGIGCRFCQELGLHRKNGHETTVSEHQWRRVFWVLVTLDRLVASFVGRSTSLQSEDIDVDLPIEVDDEFWDTGDSLTSYKQPPSKPSTMAFFPCYIRLTEILAFALRNLYCTNKYLVLAGHTGPQWEQHIVSTLDSELNKWFDTIPEHLKWDPTMPDYLFFHQSSVLHCIYYHVQIQIHRPFITKTSPLAFASLAICTNAARSCARILAMQFRRDQLVATPQMIIVAFTAGVVLMMNIWSGKSTGLVLDPVREMKDVQSCLDYLAHCEKTWHMPGRFWYVVH</sequence>
<accession>A0A0D7A0Y9</accession>
<organism evidence="9 10">
    <name type="scientific">Fistulina hepatica ATCC 64428</name>
    <dbReference type="NCBI Taxonomy" id="1128425"/>
    <lineage>
        <taxon>Eukaryota</taxon>
        <taxon>Fungi</taxon>
        <taxon>Dikarya</taxon>
        <taxon>Basidiomycota</taxon>
        <taxon>Agaricomycotina</taxon>
        <taxon>Agaricomycetes</taxon>
        <taxon>Agaricomycetidae</taxon>
        <taxon>Agaricales</taxon>
        <taxon>Fistulinaceae</taxon>
        <taxon>Fistulina</taxon>
    </lineage>
</organism>
<evidence type="ECO:0000313" key="9">
    <source>
        <dbReference type="EMBL" id="KIY44463.1"/>
    </source>
</evidence>
<dbReference type="Pfam" id="PF04082">
    <property type="entry name" value="Fungal_trans"/>
    <property type="match status" value="1"/>
</dbReference>
<feature type="domain" description="Zn(2)-C6 fungal-type" evidence="7">
    <location>
        <begin position="21"/>
        <end position="66"/>
    </location>
</feature>
<keyword evidence="6" id="KW-0472">Membrane</keyword>
<dbReference type="InterPro" id="IPR001138">
    <property type="entry name" value="Zn2Cys6_DnaBD"/>
</dbReference>
<dbReference type="SUPFAM" id="SSF57701">
    <property type="entry name" value="Zn2/Cys6 DNA-binding domain"/>
    <property type="match status" value="1"/>
</dbReference>
<proteinExistence type="predicted"/>
<evidence type="ECO:0000256" key="3">
    <source>
        <dbReference type="ARBA" id="ARBA00023125"/>
    </source>
</evidence>
<evidence type="ECO:0000259" key="7">
    <source>
        <dbReference type="SMART" id="SM00066"/>
    </source>
</evidence>
<dbReference type="PANTHER" id="PTHR46910">
    <property type="entry name" value="TRANSCRIPTION FACTOR PDR1"/>
    <property type="match status" value="1"/>
</dbReference>
<comment type="subcellular location">
    <subcellularLocation>
        <location evidence="1">Nucleus</location>
    </subcellularLocation>
</comment>
<dbReference type="CDD" id="cd00067">
    <property type="entry name" value="GAL4"/>
    <property type="match status" value="1"/>
</dbReference>
<feature type="non-terminal residue" evidence="9">
    <location>
        <position position="636"/>
    </location>
</feature>
<keyword evidence="6" id="KW-1133">Transmembrane helix</keyword>
<evidence type="ECO:0000256" key="2">
    <source>
        <dbReference type="ARBA" id="ARBA00022723"/>
    </source>
</evidence>
<dbReference type="GO" id="GO:0006351">
    <property type="term" value="P:DNA-templated transcription"/>
    <property type="evidence" value="ECO:0007669"/>
    <property type="project" value="InterPro"/>
</dbReference>
<keyword evidence="4" id="KW-0539">Nucleus</keyword>
<feature type="region of interest" description="Disordered" evidence="5">
    <location>
        <begin position="1"/>
        <end position="26"/>
    </location>
</feature>
<dbReference type="GO" id="GO:0000981">
    <property type="term" value="F:DNA-binding transcription factor activity, RNA polymerase II-specific"/>
    <property type="evidence" value="ECO:0007669"/>
    <property type="project" value="InterPro"/>
</dbReference>
<protein>
    <recommendedName>
        <fullName evidence="11">Transcription factor domain-containing protein</fullName>
    </recommendedName>
</protein>
<dbReference type="PANTHER" id="PTHR46910:SF3">
    <property type="entry name" value="HALOTOLERANCE PROTEIN 9-RELATED"/>
    <property type="match status" value="1"/>
</dbReference>
<dbReference type="InterPro" id="IPR036864">
    <property type="entry name" value="Zn2-C6_fun-type_DNA-bd_sf"/>
</dbReference>
<reference evidence="9 10" key="1">
    <citation type="journal article" date="2015" name="Fungal Genet. Biol.">
        <title>Evolution of novel wood decay mechanisms in Agaricales revealed by the genome sequences of Fistulina hepatica and Cylindrobasidium torrendii.</title>
        <authorList>
            <person name="Floudas D."/>
            <person name="Held B.W."/>
            <person name="Riley R."/>
            <person name="Nagy L.G."/>
            <person name="Koehler G."/>
            <person name="Ransdell A.S."/>
            <person name="Younus H."/>
            <person name="Chow J."/>
            <person name="Chiniquy J."/>
            <person name="Lipzen A."/>
            <person name="Tritt A."/>
            <person name="Sun H."/>
            <person name="Haridas S."/>
            <person name="LaButti K."/>
            <person name="Ohm R.A."/>
            <person name="Kues U."/>
            <person name="Blanchette R.A."/>
            <person name="Grigoriev I.V."/>
            <person name="Minto R.E."/>
            <person name="Hibbett D.S."/>
        </authorList>
    </citation>
    <scope>NUCLEOTIDE SEQUENCE [LARGE SCALE GENOMIC DNA]</scope>
    <source>
        <strain evidence="9 10">ATCC 64428</strain>
    </source>
</reference>
<dbReference type="GO" id="GO:0003677">
    <property type="term" value="F:DNA binding"/>
    <property type="evidence" value="ECO:0007669"/>
    <property type="project" value="UniProtKB-KW"/>
</dbReference>
<feature type="transmembrane region" description="Helical" evidence="6">
    <location>
        <begin position="571"/>
        <end position="593"/>
    </location>
</feature>
<gene>
    <name evidence="9" type="ORF">FISHEDRAFT_26436</name>
</gene>
<evidence type="ECO:0000256" key="1">
    <source>
        <dbReference type="ARBA" id="ARBA00004123"/>
    </source>
</evidence>
<evidence type="ECO:0000256" key="4">
    <source>
        <dbReference type="ARBA" id="ARBA00023242"/>
    </source>
</evidence>
<dbReference type="GO" id="GO:0008270">
    <property type="term" value="F:zinc ion binding"/>
    <property type="evidence" value="ECO:0007669"/>
    <property type="project" value="InterPro"/>
</dbReference>
<feature type="region of interest" description="Disordered" evidence="5">
    <location>
        <begin position="96"/>
        <end position="147"/>
    </location>
</feature>
<evidence type="ECO:0000313" key="10">
    <source>
        <dbReference type="Proteomes" id="UP000054144"/>
    </source>
</evidence>
<dbReference type="InterPro" id="IPR050987">
    <property type="entry name" value="AtrR-like"/>
</dbReference>
<evidence type="ECO:0000256" key="5">
    <source>
        <dbReference type="SAM" id="MobiDB-lite"/>
    </source>
</evidence>
<dbReference type="Gene3D" id="4.10.240.10">
    <property type="entry name" value="Zn(2)-C6 fungal-type DNA-binding domain"/>
    <property type="match status" value="1"/>
</dbReference>
<evidence type="ECO:0008006" key="11">
    <source>
        <dbReference type="Google" id="ProtNLM"/>
    </source>
</evidence>
<keyword evidence="2" id="KW-0479">Metal-binding</keyword>
<feature type="non-terminal residue" evidence="9">
    <location>
        <position position="1"/>
    </location>
</feature>
<dbReference type="GO" id="GO:0005634">
    <property type="term" value="C:nucleus"/>
    <property type="evidence" value="ECO:0007669"/>
    <property type="project" value="UniProtKB-SubCell"/>
</dbReference>
<feature type="compositionally biased region" description="Polar residues" evidence="5">
    <location>
        <begin position="96"/>
        <end position="111"/>
    </location>
</feature>
<evidence type="ECO:0000259" key="8">
    <source>
        <dbReference type="SMART" id="SM00906"/>
    </source>
</evidence>
<keyword evidence="10" id="KW-1185">Reference proteome</keyword>
<name>A0A0D7A0Y9_9AGAR</name>
<keyword evidence="6" id="KW-0812">Transmembrane</keyword>
<keyword evidence="3" id="KW-0238">DNA-binding</keyword>
<feature type="domain" description="Xylanolytic transcriptional activator regulatory" evidence="8">
    <location>
        <begin position="351"/>
        <end position="422"/>
    </location>
</feature>
<dbReference type="SMART" id="SM00906">
    <property type="entry name" value="Fungal_trans"/>
    <property type="match status" value="1"/>
</dbReference>
<dbReference type="CDD" id="cd12148">
    <property type="entry name" value="fungal_TF_MHR"/>
    <property type="match status" value="1"/>
</dbReference>
<dbReference type="SMART" id="SM00066">
    <property type="entry name" value="GAL4"/>
    <property type="match status" value="1"/>
</dbReference>
<dbReference type="AlphaFoldDB" id="A0A0D7A0Y9"/>
<dbReference type="InterPro" id="IPR007219">
    <property type="entry name" value="XnlR_reg_dom"/>
</dbReference>
<dbReference type="EMBL" id="KN882092">
    <property type="protein sequence ID" value="KIY44463.1"/>
    <property type="molecule type" value="Genomic_DNA"/>
</dbReference>
<feature type="compositionally biased region" description="Low complexity" evidence="5">
    <location>
        <begin position="112"/>
        <end position="126"/>
    </location>
</feature>
<dbReference type="Proteomes" id="UP000054144">
    <property type="component" value="Unassembled WGS sequence"/>
</dbReference>
<evidence type="ECO:0000256" key="6">
    <source>
        <dbReference type="SAM" id="Phobius"/>
    </source>
</evidence>
<dbReference type="OrthoDB" id="4456959at2759"/>